<comment type="caution">
    <text evidence="1">The sequence shown here is derived from an EMBL/GenBank/DDBJ whole genome shotgun (WGS) entry which is preliminary data.</text>
</comment>
<sequence>MSQYHPHPLLLPNIVSAIFSHFDDIPTLQSFRQVCHCWNEEVCSSLRRLKPIQFCNYYSLQRYNEIFQNSYEILGTFPHNEYHIFLRLERKAKSDEELVESLELKGLPEVVEQFLDYFGDQISSLHLCVGHGYLKPRQLDQFLSRVPNINVLGLFFRYNIHSEVAHEISSESILHLSNVHTLVIQIEGQELGEESITGLLSFLFPFMPNLRKISYPGDIRRISKVGLLLRDIILDSETSVQLKKLCEFEFKTRLLEDDALKLLCKDFPFKTLHFDLFSPDSEGNVVSPDLMAGLLLKWNETLQTLVLEFPWRDDISYRFRFPTVMQNLTFLFLGGFEGILMELLRCLPNLRRLEISQTELLCIIQKPEATDVYPNVKQLRLDFCVGQSAGILSRFSRMFPGLRSLNINHATNEVARGIFQKMPHLLSLRLQGNDLTDAGMCGFSETTVKEKDFLAMSPYRSRDFRKYPYIADLKELQYLKLDGYSLTEITVRHGLMHCHSLRLVKLDCTANTFNPSTTIRRTFRLSDLSHFVQEGKHALVEMKEEPPLEAEALAFFQSHLKHTEDI</sequence>
<dbReference type="Gene3D" id="3.80.10.10">
    <property type="entry name" value="Ribonuclease Inhibitor"/>
    <property type="match status" value="1"/>
</dbReference>
<keyword evidence="2" id="KW-1185">Reference proteome</keyword>
<name>A0ABP1QM21_9HEXA</name>
<dbReference type="EMBL" id="CAXLJM020000035">
    <property type="protein sequence ID" value="CAL8104363.1"/>
    <property type="molecule type" value="Genomic_DNA"/>
</dbReference>
<organism evidence="1 2">
    <name type="scientific">Orchesella dallaii</name>
    <dbReference type="NCBI Taxonomy" id="48710"/>
    <lineage>
        <taxon>Eukaryota</taxon>
        <taxon>Metazoa</taxon>
        <taxon>Ecdysozoa</taxon>
        <taxon>Arthropoda</taxon>
        <taxon>Hexapoda</taxon>
        <taxon>Collembola</taxon>
        <taxon>Entomobryomorpha</taxon>
        <taxon>Entomobryoidea</taxon>
        <taxon>Orchesellidae</taxon>
        <taxon>Orchesellinae</taxon>
        <taxon>Orchesella</taxon>
    </lineage>
</organism>
<reference evidence="1 2" key="1">
    <citation type="submission" date="2024-08" db="EMBL/GenBank/DDBJ databases">
        <authorList>
            <person name="Cucini C."/>
            <person name="Frati F."/>
        </authorList>
    </citation>
    <scope>NUCLEOTIDE SEQUENCE [LARGE SCALE GENOMIC DNA]</scope>
</reference>
<dbReference type="InterPro" id="IPR032675">
    <property type="entry name" value="LRR_dom_sf"/>
</dbReference>
<evidence type="ECO:0008006" key="3">
    <source>
        <dbReference type="Google" id="ProtNLM"/>
    </source>
</evidence>
<evidence type="ECO:0000313" key="2">
    <source>
        <dbReference type="Proteomes" id="UP001642540"/>
    </source>
</evidence>
<dbReference type="Proteomes" id="UP001642540">
    <property type="component" value="Unassembled WGS sequence"/>
</dbReference>
<evidence type="ECO:0000313" key="1">
    <source>
        <dbReference type="EMBL" id="CAL8104363.1"/>
    </source>
</evidence>
<protein>
    <recommendedName>
        <fullName evidence="3">F-box domain-containing protein</fullName>
    </recommendedName>
</protein>
<dbReference type="SUPFAM" id="SSF52047">
    <property type="entry name" value="RNI-like"/>
    <property type="match status" value="1"/>
</dbReference>
<proteinExistence type="predicted"/>
<gene>
    <name evidence="1" type="ORF">ODALV1_LOCUS11730</name>
</gene>
<accession>A0ABP1QM21</accession>